<feature type="domain" description="KOW" evidence="5">
    <location>
        <begin position="776"/>
        <end position="803"/>
    </location>
</feature>
<feature type="region of interest" description="Disordered" evidence="4">
    <location>
        <begin position="155"/>
        <end position="183"/>
    </location>
</feature>
<evidence type="ECO:0000256" key="3">
    <source>
        <dbReference type="ARBA" id="ARBA00023274"/>
    </source>
</evidence>
<protein>
    <recommendedName>
        <fullName evidence="5">KOW domain-containing protein</fullName>
    </recommendedName>
</protein>
<evidence type="ECO:0000256" key="4">
    <source>
        <dbReference type="SAM" id="MobiDB-lite"/>
    </source>
</evidence>
<dbReference type="GO" id="GO:0003723">
    <property type="term" value="F:RNA binding"/>
    <property type="evidence" value="ECO:0007669"/>
    <property type="project" value="InterPro"/>
</dbReference>
<keyword evidence="7" id="KW-1185">Reference proteome</keyword>
<organism evidence="6 7">
    <name type="scientific">Boletus reticuloceps</name>
    <dbReference type="NCBI Taxonomy" id="495285"/>
    <lineage>
        <taxon>Eukaryota</taxon>
        <taxon>Fungi</taxon>
        <taxon>Dikarya</taxon>
        <taxon>Basidiomycota</taxon>
        <taxon>Agaricomycotina</taxon>
        <taxon>Agaricomycetes</taxon>
        <taxon>Agaricomycetidae</taxon>
        <taxon>Boletales</taxon>
        <taxon>Boletineae</taxon>
        <taxon>Boletaceae</taxon>
        <taxon>Boletoideae</taxon>
        <taxon>Boletus</taxon>
    </lineage>
</organism>
<evidence type="ECO:0000256" key="1">
    <source>
        <dbReference type="ARBA" id="ARBA00010618"/>
    </source>
</evidence>
<keyword evidence="2" id="KW-0689">Ribosomal protein</keyword>
<dbReference type="InterPro" id="IPR041988">
    <property type="entry name" value="Ribosomal_uL24_KOW"/>
</dbReference>
<dbReference type="EMBL" id="JAGFBS010000052">
    <property type="protein sequence ID" value="KAG6370385.1"/>
    <property type="molecule type" value="Genomic_DNA"/>
</dbReference>
<dbReference type="InterPro" id="IPR008991">
    <property type="entry name" value="Translation_prot_SH3-like_sf"/>
</dbReference>
<feature type="region of interest" description="Disordered" evidence="4">
    <location>
        <begin position="78"/>
        <end position="138"/>
    </location>
</feature>
<dbReference type="SUPFAM" id="SSF50104">
    <property type="entry name" value="Translation proteins SH3-like domain"/>
    <property type="match status" value="1"/>
</dbReference>
<dbReference type="InterPro" id="IPR005824">
    <property type="entry name" value="KOW"/>
</dbReference>
<evidence type="ECO:0000256" key="2">
    <source>
        <dbReference type="ARBA" id="ARBA00022980"/>
    </source>
</evidence>
<feature type="compositionally biased region" description="Acidic residues" evidence="4">
    <location>
        <begin position="155"/>
        <end position="178"/>
    </location>
</feature>
<name>A0A8I3A588_9AGAM</name>
<dbReference type="GO" id="GO:0005840">
    <property type="term" value="C:ribosome"/>
    <property type="evidence" value="ECO:0007669"/>
    <property type="project" value="UniProtKB-KW"/>
</dbReference>
<dbReference type="AlphaFoldDB" id="A0A8I3A588"/>
<feature type="domain" description="KOW" evidence="5">
    <location>
        <begin position="839"/>
        <end position="866"/>
    </location>
</feature>
<keyword evidence="3" id="KW-0687">Ribonucleoprotein</keyword>
<dbReference type="OrthoDB" id="2686102at2759"/>
<feature type="domain" description="KOW" evidence="5">
    <location>
        <begin position="706"/>
        <end position="733"/>
    </location>
</feature>
<accession>A0A8I3A588</accession>
<dbReference type="Gene3D" id="2.30.30.30">
    <property type="match status" value="1"/>
</dbReference>
<feature type="domain" description="KOW" evidence="5">
    <location>
        <begin position="622"/>
        <end position="659"/>
    </location>
</feature>
<feature type="domain" description="KOW" evidence="5">
    <location>
        <begin position="571"/>
        <end position="598"/>
    </location>
</feature>
<dbReference type="GO" id="GO:0006412">
    <property type="term" value="P:translation"/>
    <property type="evidence" value="ECO:0007669"/>
    <property type="project" value="InterPro"/>
</dbReference>
<comment type="similarity">
    <text evidence="1">Belongs to the universal ribosomal protein uL24 family.</text>
</comment>
<gene>
    <name evidence="6" type="ORF">JVT61DRAFT_12106</name>
</gene>
<dbReference type="Proteomes" id="UP000683000">
    <property type="component" value="Unassembled WGS sequence"/>
</dbReference>
<sequence>MPIPSNPNAQTTTCRSLLHDLDAWAVVLEWAMDAINFPTYQSKMQGFGNRYVPSEWNAICNHIFDLSEDGDAAAATAYVEEQQRSRGLLPPHSAVGSSEKEEQSSGPVPSPAVGSNAKGKRKAEDGKRRRKQRKRIRYTKSLRANPFLDLETQVDNETDSSTVEVDDDDNFIDPEDVTETTSNRDVLPQTCPASKRARSSAYTKAINGITKHCLLSNPDVLDDDEYDAQLAHLAGHGRIHRVLDDAQIWESIRDWLLGALSYDVLVDLIDFQYGSNLKIQYWEDFLSKLAFFEDLDKRDEVFNGISLSDHLRQLADYQSQLTRQTGSLASLQTLEDALPSSCPHQMFEDTPGDAAWAVKIAPRSSVEYIVSTWKNVRLDATVHKFLPGRVTVRATHPNIFLDAVPLSRRSCILGWSLIPLEDRISTFLRGRSIPSIPGWYTVLKRGMYKGDIAYALDFDEDASELQLLVAPRWLKRRKQLAEHECFGQVTNVRRLFSPEEHRACPQPPRYGLLCYLHKEQTFIAGLLLMKVKINQVTQVTTPSPQQISPYVTSMVNPPFMKATHKKYNQLFWKAGDRVLVSDSTHLGKSGSIVAIDHETRSAVVRLCEGPEYLIPFASLSRLYHIGDVVRVIKDPFSDHLSTQHELMGRSGLIVHIDHETSEVTVTEGNAEFQVLQHLLESHSPDQQVWAPVGVINPSAADNSLEQVEVGDQVDVKCGPHTGGTGFVLSVQRPAGTLTFVSTHPVDRSHKYRVSIDSVTFTPDHRALKLTPDRGYNVKRGDAVVVIRGDHRGKAGTVVRVLTENRALEVASLECSNSLFQLPVTYFAHAFSLNNRDVNEHHLGKEVLIIAGEFRGWRGTLINVRGGRCIVARGVCSLDTCPTDSVVIRGSVTRLSGRALTPWETLTVTRAFARTEITTPSPSSRARTPPPLDSVLQTQEAETPQAVTCDPWKIDDSDREQLNGPALKVHGFLLHPSVLKSLENLHAVFQITGGRDSYIGRLAKTRVPNPLQIESGVVPRGEIAVSFTARTKGACLLHETMSETTLKVFHPSKRNTLCMVIKEQDGGEPIGTVLSVTRVHKGNRVEVQRLDGVSVIVPSLPLSRVILVERHL</sequence>
<dbReference type="InterPro" id="IPR005825">
    <property type="entry name" value="Ribosomal_uL24_CS"/>
</dbReference>
<comment type="caution">
    <text evidence="6">The sequence shown here is derived from an EMBL/GenBank/DDBJ whole genome shotgun (WGS) entry which is preliminary data.</text>
</comment>
<dbReference type="PROSITE" id="PS01108">
    <property type="entry name" value="RIBOSOMAL_L24"/>
    <property type="match status" value="1"/>
</dbReference>
<evidence type="ECO:0000313" key="7">
    <source>
        <dbReference type="Proteomes" id="UP000683000"/>
    </source>
</evidence>
<dbReference type="GO" id="GO:1990904">
    <property type="term" value="C:ribonucleoprotein complex"/>
    <property type="evidence" value="ECO:0007669"/>
    <property type="project" value="UniProtKB-KW"/>
</dbReference>
<dbReference type="InterPro" id="IPR014722">
    <property type="entry name" value="Rib_uL2_dom2"/>
</dbReference>
<proteinExistence type="inferred from homology"/>
<dbReference type="CDD" id="cd06089">
    <property type="entry name" value="KOW_RPL26"/>
    <property type="match status" value="1"/>
</dbReference>
<evidence type="ECO:0000313" key="6">
    <source>
        <dbReference type="EMBL" id="KAG6370385.1"/>
    </source>
</evidence>
<feature type="compositionally biased region" description="Low complexity" evidence="4">
    <location>
        <begin position="104"/>
        <end position="115"/>
    </location>
</feature>
<reference evidence="6" key="1">
    <citation type="submission" date="2021-03" db="EMBL/GenBank/DDBJ databases">
        <title>Evolutionary innovations through gain and loss of genes in the ectomycorrhizal Boletales.</title>
        <authorList>
            <person name="Wu G."/>
            <person name="Miyauchi S."/>
            <person name="Morin E."/>
            <person name="Yang Z.-L."/>
            <person name="Xu J."/>
            <person name="Martin F.M."/>
        </authorList>
    </citation>
    <scope>NUCLEOTIDE SEQUENCE</scope>
    <source>
        <strain evidence="6">BR01</strain>
    </source>
</reference>
<dbReference type="SMART" id="SM00739">
    <property type="entry name" value="KOW"/>
    <property type="match status" value="5"/>
</dbReference>
<evidence type="ECO:0000259" key="5">
    <source>
        <dbReference type="SMART" id="SM00739"/>
    </source>
</evidence>
<feature type="compositionally biased region" description="Basic residues" evidence="4">
    <location>
        <begin position="128"/>
        <end position="138"/>
    </location>
</feature>
<dbReference type="GO" id="GO:0003735">
    <property type="term" value="F:structural constituent of ribosome"/>
    <property type="evidence" value="ECO:0007669"/>
    <property type="project" value="InterPro"/>
</dbReference>